<dbReference type="InterPro" id="IPR018062">
    <property type="entry name" value="HTH_AraC-typ_CS"/>
</dbReference>
<dbReference type="SUPFAM" id="SSF46689">
    <property type="entry name" value="Homeodomain-like"/>
    <property type="match status" value="2"/>
</dbReference>
<gene>
    <name evidence="5" type="ORF">GCM10010319_22680</name>
</gene>
<keyword evidence="2" id="KW-0238">DNA-binding</keyword>
<sequence>MLTTVAAVLIDGVSPFEFGVLCEVFGVDRAQDGVPPFDFRVCGENPGAPLRTSAGFRIIPSYGLEALHDADLVALPAAAIREDYPPAVLDALRAAHQRGATLLSVCSGAYVLGAAGLLDHRRCTTHWDYIDDFTHRFPLTKVDRDVLFVDEGTILTSAGTAAGIDACLHLVRRELGSAAANAIARKMVVAPHREGGQRQFIDLPVPDNPEASLQPLLSWMQENLSSQHSVAELAQWAHMSPRTLARRFTTEIGTTPHKWLTLQRILHARHLLEETALDIEEIAHETGMGNSALLRHHFRKTVGVTPKDYRAAFADRPASSPSSASDNE</sequence>
<dbReference type="InterPro" id="IPR002818">
    <property type="entry name" value="DJ-1/PfpI"/>
</dbReference>
<dbReference type="Proteomes" id="UP001500063">
    <property type="component" value="Unassembled WGS sequence"/>
</dbReference>
<dbReference type="Gene3D" id="3.40.50.880">
    <property type="match status" value="1"/>
</dbReference>
<dbReference type="EMBL" id="BAAABW010000013">
    <property type="protein sequence ID" value="GAA0345790.1"/>
    <property type="molecule type" value="Genomic_DNA"/>
</dbReference>
<dbReference type="InterPro" id="IPR029062">
    <property type="entry name" value="Class_I_gatase-like"/>
</dbReference>
<evidence type="ECO:0000256" key="2">
    <source>
        <dbReference type="ARBA" id="ARBA00023125"/>
    </source>
</evidence>
<evidence type="ECO:0000259" key="4">
    <source>
        <dbReference type="PROSITE" id="PS01124"/>
    </source>
</evidence>
<dbReference type="CDD" id="cd03137">
    <property type="entry name" value="GATase1_AraC_1"/>
    <property type="match status" value="1"/>
</dbReference>
<proteinExistence type="predicted"/>
<dbReference type="Gene3D" id="1.10.10.60">
    <property type="entry name" value="Homeodomain-like"/>
    <property type="match status" value="1"/>
</dbReference>
<dbReference type="PANTHER" id="PTHR43130">
    <property type="entry name" value="ARAC-FAMILY TRANSCRIPTIONAL REGULATOR"/>
    <property type="match status" value="1"/>
</dbReference>
<protein>
    <submittedName>
        <fullName evidence="5">Helix-turn-helix domain-containing protein</fullName>
    </submittedName>
</protein>
<dbReference type="Pfam" id="PF01965">
    <property type="entry name" value="DJ-1_PfpI"/>
    <property type="match status" value="1"/>
</dbReference>
<evidence type="ECO:0000256" key="3">
    <source>
        <dbReference type="ARBA" id="ARBA00023163"/>
    </source>
</evidence>
<accession>A0ABP3GIL3</accession>
<dbReference type="PROSITE" id="PS01124">
    <property type="entry name" value="HTH_ARAC_FAMILY_2"/>
    <property type="match status" value="1"/>
</dbReference>
<dbReference type="InterPro" id="IPR052158">
    <property type="entry name" value="INH-QAR"/>
</dbReference>
<dbReference type="Pfam" id="PF12833">
    <property type="entry name" value="HTH_18"/>
    <property type="match status" value="1"/>
</dbReference>
<dbReference type="RefSeq" id="WP_344117644.1">
    <property type="nucleotide sequence ID" value="NZ_BAAABW010000013.1"/>
</dbReference>
<dbReference type="SUPFAM" id="SSF52317">
    <property type="entry name" value="Class I glutamine amidotransferase-like"/>
    <property type="match status" value="1"/>
</dbReference>
<dbReference type="InterPro" id="IPR009057">
    <property type="entry name" value="Homeodomain-like_sf"/>
</dbReference>
<keyword evidence="1" id="KW-0805">Transcription regulation</keyword>
<comment type="caution">
    <text evidence="5">The sequence shown here is derived from an EMBL/GenBank/DDBJ whole genome shotgun (WGS) entry which is preliminary data.</text>
</comment>
<reference evidence="6" key="1">
    <citation type="journal article" date="2019" name="Int. J. Syst. Evol. Microbiol.">
        <title>The Global Catalogue of Microorganisms (GCM) 10K type strain sequencing project: providing services to taxonomists for standard genome sequencing and annotation.</title>
        <authorList>
            <consortium name="The Broad Institute Genomics Platform"/>
            <consortium name="The Broad Institute Genome Sequencing Center for Infectious Disease"/>
            <person name="Wu L."/>
            <person name="Ma J."/>
        </authorList>
    </citation>
    <scope>NUCLEOTIDE SEQUENCE [LARGE SCALE GENOMIC DNA]</scope>
    <source>
        <strain evidence="6">JCM 4565</strain>
    </source>
</reference>
<keyword evidence="6" id="KW-1185">Reference proteome</keyword>
<keyword evidence="3" id="KW-0804">Transcription</keyword>
<dbReference type="PANTHER" id="PTHR43130:SF3">
    <property type="entry name" value="HTH-TYPE TRANSCRIPTIONAL REGULATOR RV1931C"/>
    <property type="match status" value="1"/>
</dbReference>
<organism evidence="5 6">
    <name type="scientific">Streptomyces blastmyceticus</name>
    <dbReference type="NCBI Taxonomy" id="68180"/>
    <lineage>
        <taxon>Bacteria</taxon>
        <taxon>Bacillati</taxon>
        <taxon>Actinomycetota</taxon>
        <taxon>Actinomycetes</taxon>
        <taxon>Kitasatosporales</taxon>
        <taxon>Streptomycetaceae</taxon>
        <taxon>Streptomyces</taxon>
    </lineage>
</organism>
<dbReference type="PROSITE" id="PS00041">
    <property type="entry name" value="HTH_ARAC_FAMILY_1"/>
    <property type="match status" value="1"/>
</dbReference>
<evidence type="ECO:0000256" key="1">
    <source>
        <dbReference type="ARBA" id="ARBA00023015"/>
    </source>
</evidence>
<evidence type="ECO:0000313" key="5">
    <source>
        <dbReference type="EMBL" id="GAA0345790.1"/>
    </source>
</evidence>
<dbReference type="SMART" id="SM00342">
    <property type="entry name" value="HTH_ARAC"/>
    <property type="match status" value="1"/>
</dbReference>
<dbReference type="InterPro" id="IPR018060">
    <property type="entry name" value="HTH_AraC"/>
</dbReference>
<feature type="domain" description="HTH araC/xylS-type" evidence="4">
    <location>
        <begin position="214"/>
        <end position="312"/>
    </location>
</feature>
<evidence type="ECO:0000313" key="6">
    <source>
        <dbReference type="Proteomes" id="UP001500063"/>
    </source>
</evidence>
<name>A0ABP3GIL3_9ACTN</name>